<name>A0A1N7SDJ1_9BURK</name>
<dbReference type="Proteomes" id="UP000195569">
    <property type="component" value="Unassembled WGS sequence"/>
</dbReference>
<gene>
    <name evidence="1" type="ORF">BN2476_470006</name>
</gene>
<evidence type="ECO:0000313" key="2">
    <source>
        <dbReference type="Proteomes" id="UP000195569"/>
    </source>
</evidence>
<accession>A0A1N7SDJ1</accession>
<dbReference type="EMBL" id="CYGY02000047">
    <property type="protein sequence ID" value="SIT45477.1"/>
    <property type="molecule type" value="Genomic_DNA"/>
</dbReference>
<evidence type="ECO:0000313" key="1">
    <source>
        <dbReference type="EMBL" id="SIT45477.1"/>
    </source>
</evidence>
<organism evidence="1 2">
    <name type="scientific">Paraburkholderia piptadeniae</name>
    <dbReference type="NCBI Taxonomy" id="1701573"/>
    <lineage>
        <taxon>Bacteria</taxon>
        <taxon>Pseudomonadati</taxon>
        <taxon>Pseudomonadota</taxon>
        <taxon>Betaproteobacteria</taxon>
        <taxon>Burkholderiales</taxon>
        <taxon>Burkholderiaceae</taxon>
        <taxon>Paraburkholderia</taxon>
    </lineage>
</organism>
<reference evidence="1" key="1">
    <citation type="submission" date="2016-12" db="EMBL/GenBank/DDBJ databases">
        <authorList>
            <person name="Moulin L."/>
        </authorList>
    </citation>
    <scope>NUCLEOTIDE SEQUENCE [LARGE SCALE GENOMIC DNA]</scope>
    <source>
        <strain evidence="1">STM 7183</strain>
    </source>
</reference>
<protein>
    <submittedName>
        <fullName evidence="1">Uncharacterized protein</fullName>
    </submittedName>
</protein>
<dbReference type="AlphaFoldDB" id="A0A1N7SDJ1"/>
<sequence length="92" mass="10281">MRRRDRAGQLRPRLSFDSAAIRKSRRARSIGPPRIDAAKWVGASSIKAIVANRWVPGWLDRYLGRRGVDAQQDAHIAAEAQPSSVSHFTNFA</sequence>
<keyword evidence="2" id="KW-1185">Reference proteome</keyword>
<proteinExistence type="predicted"/>
<comment type="caution">
    <text evidence="1">The sequence shown here is derived from an EMBL/GenBank/DDBJ whole genome shotgun (WGS) entry which is preliminary data.</text>
</comment>